<dbReference type="GO" id="GO:0003723">
    <property type="term" value="F:RNA binding"/>
    <property type="evidence" value="ECO:0007669"/>
    <property type="project" value="InterPro"/>
</dbReference>
<organism evidence="4 5">
    <name type="scientific">Venturia nashicola</name>
    <dbReference type="NCBI Taxonomy" id="86259"/>
    <lineage>
        <taxon>Eukaryota</taxon>
        <taxon>Fungi</taxon>
        <taxon>Dikarya</taxon>
        <taxon>Ascomycota</taxon>
        <taxon>Pezizomycotina</taxon>
        <taxon>Dothideomycetes</taxon>
        <taxon>Pleosporomycetidae</taxon>
        <taxon>Venturiales</taxon>
        <taxon>Venturiaceae</taxon>
        <taxon>Venturia</taxon>
    </lineage>
</organism>
<sequence length="1123" mass="126415">MHLQVLLDWEDAPSNVDQTSISSVLDLLRRAETVDTPSETLQSVPRALFSTIQKWIALHQEKPLRNALVVWTKWFSLPENLLPTQEILCHPDIKYFDILQSALQDSIGHPALQKYLLHVLRKSMLLLKQHVHTESFEFDVERKWSYLADYNKYCSLFETIVIGRSVNQAEECLHQVPAFEQPLSVRQTWWTILFGAGLIQANSEPIRKLLAEFVFQNYYPTAEPGRHSGDSYRLFLAHSLLPYVMQGSLFTKSIQRSGKVIVSTHGEGLAHLCANLYESKETSETCGGTILRYLVANCNTLNPHATCYILQGLDENKTWEMTLEDAEFAVDLPFKTTFSQIQRVVLLRHCISIVSKLKSVEKHVPEDQAARQTHVQIRLAKLQSSLKEDSQLYWNTPVEGKEFNRVPIAEGVSANWRDDQFGQWIELVDGATQQAQWAEAPEQFLGSQALSHMAACASSDADFKDYVGEYAQRLFNLVQGKTFLWKPLAQALRDAYFQFPNQFPNQSPRSGNIETATIARTPSLGNANLLEHPQVEDVILEFINNPPLPRPEYLLDAAVTYREIDDVGNHILDVFADETTGHVCIFDMLNRLRPGHEAWGLQVLDRVLEPWLQQKEPVPMVAKWKRTTQTQAIIILLEKCVQRLEDARSYWDKIFLILALEPHPRFRFLLEWALVSISQRVTILETSAALGNSSLALRNFGLQMTISQLGNADHSNPKNISSLIKVAMQLALNPPLLIGPFSHEEIEADNLSLLTELIAMSASPKIPIRHEAQWCFPTLFAHCQGQGQVSITENPAFVAMDKFIRALDKYNAPPEARLLSSFDVGKDMNLMTLFEGNYLRVNPSELPLMRTADFEEVWARDTPETVAHIAPPCLPLGNGNEEWSYEIHVSTPKAQSLPSRPITIARPSTRKPDTSSYLTPRAQAPLQTKSLALDSSFTIPTLDDSLDFLYPSSAKNAPNGPILIASLIEFPHNLGGLSRASEIFGCTSLHVPDISVLKNQQFKNVSVRSEIHVKIEEREGQDLATWLRSQKEEGWTVVGVEQTDTSIIIGMPGGATDSTRLPSMPKRSIIVMGAEKTGIPADVLVECDVCVEIKQWGVTRSLNVQTAASCVLFEWRRIWGDGR</sequence>
<name>A0A4Z1NTQ1_9PEZI</name>
<gene>
    <name evidence="4" type="ORF">E6O75_ATG06247</name>
</gene>
<dbReference type="GO" id="GO:0016423">
    <property type="term" value="F:tRNA (guanine) methyltransferase activity"/>
    <property type="evidence" value="ECO:0007669"/>
    <property type="project" value="InterPro"/>
</dbReference>
<evidence type="ECO:0000313" key="5">
    <source>
        <dbReference type="Proteomes" id="UP000298493"/>
    </source>
</evidence>
<dbReference type="GO" id="GO:0030488">
    <property type="term" value="P:tRNA methylation"/>
    <property type="evidence" value="ECO:0007669"/>
    <property type="project" value="InterPro"/>
</dbReference>
<dbReference type="PANTHER" id="PTHR12029">
    <property type="entry name" value="RNA METHYLTRANSFERASE"/>
    <property type="match status" value="1"/>
</dbReference>
<dbReference type="InterPro" id="IPR045330">
    <property type="entry name" value="TRM3/TARBP1"/>
</dbReference>
<evidence type="ECO:0000256" key="2">
    <source>
        <dbReference type="ARBA" id="ARBA00022679"/>
    </source>
</evidence>
<dbReference type="PANTHER" id="PTHR12029:SF11">
    <property type="entry name" value="METHYLTRANSFERASE TARBP1-RELATED"/>
    <property type="match status" value="1"/>
</dbReference>
<proteinExistence type="predicted"/>
<dbReference type="InterPro" id="IPR029026">
    <property type="entry name" value="tRNA_m1G_MTases_N"/>
</dbReference>
<keyword evidence="1" id="KW-0489">Methyltransferase</keyword>
<evidence type="ECO:0000313" key="4">
    <source>
        <dbReference type="EMBL" id="TID19126.1"/>
    </source>
</evidence>
<dbReference type="InterPro" id="IPR029028">
    <property type="entry name" value="Alpha/beta_knot_MTases"/>
</dbReference>
<evidence type="ECO:0000256" key="1">
    <source>
        <dbReference type="ARBA" id="ARBA00022603"/>
    </source>
</evidence>
<dbReference type="AlphaFoldDB" id="A0A4Z1NTQ1"/>
<protein>
    <recommendedName>
        <fullName evidence="3">tRNA/rRNA methyltransferase SpoU type domain-containing protein</fullName>
    </recommendedName>
</protein>
<keyword evidence="5" id="KW-1185">Reference proteome</keyword>
<dbReference type="SUPFAM" id="SSF75217">
    <property type="entry name" value="alpha/beta knot"/>
    <property type="match status" value="1"/>
</dbReference>
<evidence type="ECO:0000259" key="3">
    <source>
        <dbReference type="Pfam" id="PF00588"/>
    </source>
</evidence>
<dbReference type="Gene3D" id="3.40.1280.10">
    <property type="match status" value="1"/>
</dbReference>
<dbReference type="InterPro" id="IPR044748">
    <property type="entry name" value="Trm3/TARBP1_C"/>
</dbReference>
<keyword evidence="2" id="KW-0808">Transferase</keyword>
<dbReference type="Proteomes" id="UP000298493">
    <property type="component" value="Unassembled WGS sequence"/>
</dbReference>
<comment type="caution">
    <text evidence="4">The sequence shown here is derived from an EMBL/GenBank/DDBJ whole genome shotgun (WGS) entry which is preliminary data.</text>
</comment>
<feature type="domain" description="tRNA/rRNA methyltransferase SpoU type" evidence="3">
    <location>
        <begin position="962"/>
        <end position="1113"/>
    </location>
</feature>
<dbReference type="EMBL" id="SNSC02000013">
    <property type="protein sequence ID" value="TID19126.1"/>
    <property type="molecule type" value="Genomic_DNA"/>
</dbReference>
<reference evidence="4 5" key="1">
    <citation type="submission" date="2019-04" db="EMBL/GenBank/DDBJ databases">
        <title>High contiguity whole genome sequence and gene annotation resource for two Venturia nashicola isolates.</title>
        <authorList>
            <person name="Prokchorchik M."/>
            <person name="Won K."/>
            <person name="Lee Y."/>
            <person name="Choi E.D."/>
            <person name="Segonzac C."/>
            <person name="Sohn K.H."/>
        </authorList>
    </citation>
    <scope>NUCLEOTIDE SEQUENCE [LARGE SCALE GENOMIC DNA]</scope>
    <source>
        <strain evidence="4 5">PRI2</strain>
    </source>
</reference>
<dbReference type="Pfam" id="PF00588">
    <property type="entry name" value="SpoU_methylase"/>
    <property type="match status" value="1"/>
</dbReference>
<accession>A0A4Z1NTQ1</accession>
<dbReference type="STRING" id="86259.A0A4Z1NTQ1"/>
<dbReference type="InterPro" id="IPR001537">
    <property type="entry name" value="SpoU_MeTrfase"/>
</dbReference>
<dbReference type="CDD" id="cd18091">
    <property type="entry name" value="SpoU-like_TRM3-like"/>
    <property type="match status" value="1"/>
</dbReference>